<name>A0ABS7SRA7_9BURK</name>
<reference evidence="1 2" key="1">
    <citation type="submission" date="2021-01" db="EMBL/GenBank/DDBJ databases">
        <authorList>
            <person name="Ruan W."/>
            <person name="Khan S.A."/>
            <person name="Jeon C.O."/>
        </authorList>
    </citation>
    <scope>NUCLEOTIDE SEQUENCE [LARGE SCALE GENOMIC DNA]</scope>
    <source>
        <strain evidence="1 2">R798</strain>
    </source>
</reference>
<evidence type="ECO:0000313" key="2">
    <source>
        <dbReference type="Proteomes" id="UP000809349"/>
    </source>
</evidence>
<accession>A0ABS7SRA7</accession>
<dbReference type="EMBL" id="JAFBIL020000005">
    <property type="protein sequence ID" value="MBZ2208467.1"/>
    <property type="molecule type" value="Genomic_DNA"/>
</dbReference>
<dbReference type="RefSeq" id="WP_223468948.1">
    <property type="nucleotide sequence ID" value="NZ_JAFBIL020000005.1"/>
</dbReference>
<protein>
    <submittedName>
        <fullName evidence="1">Uncharacterized protein</fullName>
    </submittedName>
</protein>
<gene>
    <name evidence="1" type="ORF">I4X03_014475</name>
</gene>
<dbReference type="Proteomes" id="UP000809349">
    <property type="component" value="Unassembled WGS sequence"/>
</dbReference>
<comment type="caution">
    <text evidence="1">The sequence shown here is derived from an EMBL/GenBank/DDBJ whole genome shotgun (WGS) entry which is preliminary data.</text>
</comment>
<keyword evidence="2" id="KW-1185">Reference proteome</keyword>
<organism evidence="1 2">
    <name type="scientific">Massilia soli</name>
    <dbReference type="NCBI Taxonomy" id="2792854"/>
    <lineage>
        <taxon>Bacteria</taxon>
        <taxon>Pseudomonadati</taxon>
        <taxon>Pseudomonadota</taxon>
        <taxon>Betaproteobacteria</taxon>
        <taxon>Burkholderiales</taxon>
        <taxon>Oxalobacteraceae</taxon>
        <taxon>Telluria group</taxon>
        <taxon>Massilia</taxon>
    </lineage>
</organism>
<sequence length="230" mass="23654">MANTPPTITPPPDGPQRGDRATFAGRVDAFITWLIAAVAQFGALATNVYANAVDAFASATAAGSSASAAAAAAEAAVFAANAPLWVSGTTYSQYQAAMSPLSLQTYRRKTAGAGTTDPSLDSTNWRAIARSSTFDPVAVAALDINLALADYFTKTISTASTLTISNVPSTGASFTLELQLDGGSIALPASVKVANDVMPTLATGKTHMLMFSTKNGGVRWRLTVAPNFVN</sequence>
<evidence type="ECO:0000313" key="1">
    <source>
        <dbReference type="EMBL" id="MBZ2208467.1"/>
    </source>
</evidence>
<reference evidence="1 2" key="2">
    <citation type="submission" date="2021-08" db="EMBL/GenBank/DDBJ databases">
        <title>Massilia sp. R798.</title>
        <authorList>
            <person name="Baek J.H."/>
            <person name="Jung H.S."/>
            <person name="Kim K.R."/>
            <person name="Jeon C.O."/>
        </authorList>
    </citation>
    <scope>NUCLEOTIDE SEQUENCE [LARGE SCALE GENOMIC DNA]</scope>
    <source>
        <strain evidence="1 2">R798</strain>
    </source>
</reference>
<proteinExistence type="predicted"/>